<protein>
    <recommendedName>
        <fullName evidence="2">biotin carboxylase</fullName>
        <ecNumber evidence="2">6.3.4.14</ecNumber>
    </recommendedName>
</protein>
<evidence type="ECO:0000256" key="2">
    <source>
        <dbReference type="ARBA" id="ARBA00013263"/>
    </source>
</evidence>
<dbReference type="PROSITE" id="PS00867">
    <property type="entry name" value="CPSASE_2"/>
    <property type="match status" value="1"/>
</dbReference>
<evidence type="ECO:0000256" key="3">
    <source>
        <dbReference type="ARBA" id="ARBA00022598"/>
    </source>
</evidence>
<keyword evidence="13" id="KW-1185">Reference proteome</keyword>
<keyword evidence="6" id="KW-0092">Biotin</keyword>
<evidence type="ECO:0000313" key="13">
    <source>
        <dbReference type="Proteomes" id="UP000184452"/>
    </source>
</evidence>
<dbReference type="Proteomes" id="UP000184452">
    <property type="component" value="Unassembled WGS sequence"/>
</dbReference>
<accession>A0A1M6MES8</accession>
<dbReference type="GO" id="GO:0046872">
    <property type="term" value="F:metal ion binding"/>
    <property type="evidence" value="ECO:0007669"/>
    <property type="project" value="InterPro"/>
</dbReference>
<dbReference type="Pfam" id="PF00364">
    <property type="entry name" value="Biotin_lipoyl"/>
    <property type="match status" value="1"/>
</dbReference>
<dbReference type="InterPro" id="IPR005479">
    <property type="entry name" value="CPAse_ATP-bd"/>
</dbReference>
<dbReference type="Pfam" id="PF02785">
    <property type="entry name" value="Biotin_carb_C"/>
    <property type="match status" value="1"/>
</dbReference>
<feature type="domain" description="Lipoyl-binding" evidence="9">
    <location>
        <begin position="584"/>
        <end position="663"/>
    </location>
</feature>
<dbReference type="SUPFAM" id="SSF56059">
    <property type="entry name" value="Glutathione synthetase ATP-binding domain-like"/>
    <property type="match status" value="1"/>
</dbReference>
<feature type="domain" description="Biotin carboxylation" evidence="11">
    <location>
        <begin position="1"/>
        <end position="453"/>
    </location>
</feature>
<proteinExistence type="predicted"/>
<gene>
    <name evidence="12" type="ORF">SAMN05421803_11012</name>
</gene>
<dbReference type="InterPro" id="IPR048429">
    <property type="entry name" value="MCC_alpha_BT"/>
</dbReference>
<dbReference type="PROSITE" id="PS00866">
    <property type="entry name" value="CPSASE_1"/>
    <property type="match status" value="1"/>
</dbReference>
<feature type="domain" description="ATP-grasp" evidence="10">
    <location>
        <begin position="114"/>
        <end position="324"/>
    </location>
</feature>
<evidence type="ECO:0000256" key="8">
    <source>
        <dbReference type="SAM" id="MobiDB-lite"/>
    </source>
</evidence>
<dbReference type="Gene3D" id="3.30.470.20">
    <property type="entry name" value="ATP-grasp fold, B domain"/>
    <property type="match status" value="1"/>
</dbReference>
<dbReference type="GO" id="GO:0004075">
    <property type="term" value="F:biotin carboxylase activity"/>
    <property type="evidence" value="ECO:0007669"/>
    <property type="project" value="UniProtKB-EC"/>
</dbReference>
<dbReference type="SMART" id="SM00878">
    <property type="entry name" value="Biotin_carb_C"/>
    <property type="match status" value="1"/>
</dbReference>
<dbReference type="EMBL" id="FQZK01000010">
    <property type="protein sequence ID" value="SHJ81979.1"/>
    <property type="molecule type" value="Genomic_DNA"/>
</dbReference>
<evidence type="ECO:0000259" key="11">
    <source>
        <dbReference type="PROSITE" id="PS50979"/>
    </source>
</evidence>
<sequence length="685" mass="70584">MTTTVLVANRGEIALRVMRTLRRMGLGAVAVHTDADADAPHVGAADLAVRVPSYLDANALVAAAAETGAALVHPGYGFLSENAAFARACADAGLVFIGPPPAAIDAMGDKIRAKEKVSAAGVPVLGGFTEEPGAPLSDDALLERAAATGYPLLIKPSAGGGGKGMRAVHSPRELPAAAAAARREALASFGDSTLLVERLVLRPRHIEVQVLADAHGNVVHLGERECSLQRRHQKVVEEAPSPLLTDGQRAAMGEAAVAAARSCGYVGAGTVEFIAEAGDGGGLAFSFLEMNTRLQVEHPVTEEVVAVRGERGLDLVGLQVRVALGEPLPFGQDDVSWSGHAVEARIYAEDADRGFLPSGGPVLALAEPSGEGVRVDSGIAAGSEVTSAFDPMLAKVVVWEPDRAAALRRADDALAGYLLLGCVTNTAFLRRLLRHPRVASGDLSTDLIETAPPEAAPEGVPDEVYAAAALDHMLDLEPPEPTADRFAVPDGWRAGGPAWTPWRLRAPGGGAVPVRVRRDGSGFSVAVGAADPAAARARRDGDRLTVSYGGRTRTYLRAADPATAHRWLGADGTAWTLHEEPVGAALRGDEAAADGTVRSPMPGTVLAVPVAVGDAVTAGQALAVVEAMKMEHSVTSPVDGTVATVAVRPGTPVPMDAVLVVVEPTGPPDTPGGPSAHATSEENQR</sequence>
<dbReference type="GO" id="GO:0005524">
    <property type="term" value="F:ATP binding"/>
    <property type="evidence" value="ECO:0007669"/>
    <property type="project" value="UniProtKB-UniRule"/>
</dbReference>
<dbReference type="InterPro" id="IPR001882">
    <property type="entry name" value="Biotin_BS"/>
</dbReference>
<dbReference type="SUPFAM" id="SSF51246">
    <property type="entry name" value="Rudiment single hybrid motif"/>
    <property type="match status" value="1"/>
</dbReference>
<name>A0A1M6MES8_9ACTN</name>
<evidence type="ECO:0000256" key="5">
    <source>
        <dbReference type="ARBA" id="ARBA00022840"/>
    </source>
</evidence>
<organism evidence="12 13">
    <name type="scientific">Nocardiopsis flavescens</name>
    <dbReference type="NCBI Taxonomy" id="758803"/>
    <lineage>
        <taxon>Bacteria</taxon>
        <taxon>Bacillati</taxon>
        <taxon>Actinomycetota</taxon>
        <taxon>Actinomycetes</taxon>
        <taxon>Streptosporangiales</taxon>
        <taxon>Nocardiopsidaceae</taxon>
        <taxon>Nocardiopsis</taxon>
    </lineage>
</organism>
<dbReference type="InterPro" id="IPR050856">
    <property type="entry name" value="Biotin_carboxylase_complex"/>
</dbReference>
<keyword evidence="4 7" id="KW-0547">Nucleotide-binding</keyword>
<comment type="cofactor">
    <cofactor evidence="1">
        <name>biotin</name>
        <dbReference type="ChEBI" id="CHEBI:57586"/>
    </cofactor>
</comment>
<evidence type="ECO:0000256" key="4">
    <source>
        <dbReference type="ARBA" id="ARBA00022741"/>
    </source>
</evidence>
<dbReference type="InterPro" id="IPR005482">
    <property type="entry name" value="Biotin_COase_C"/>
</dbReference>
<evidence type="ECO:0000256" key="1">
    <source>
        <dbReference type="ARBA" id="ARBA00001953"/>
    </source>
</evidence>
<dbReference type="Pfam" id="PF02786">
    <property type="entry name" value="CPSase_L_D2"/>
    <property type="match status" value="1"/>
</dbReference>
<dbReference type="PROSITE" id="PS50975">
    <property type="entry name" value="ATP_GRASP"/>
    <property type="match status" value="1"/>
</dbReference>
<evidence type="ECO:0000259" key="9">
    <source>
        <dbReference type="PROSITE" id="PS50968"/>
    </source>
</evidence>
<dbReference type="Pfam" id="PF21139">
    <property type="entry name" value="BT_MCC_alpha"/>
    <property type="match status" value="1"/>
</dbReference>
<dbReference type="PROSITE" id="PS50968">
    <property type="entry name" value="BIOTINYL_LIPOYL"/>
    <property type="match status" value="1"/>
</dbReference>
<dbReference type="PANTHER" id="PTHR18866">
    <property type="entry name" value="CARBOXYLASE:PYRUVATE/ACETYL-COA/PROPIONYL-COA CARBOXYLASE"/>
    <property type="match status" value="1"/>
</dbReference>
<dbReference type="EC" id="6.3.4.14" evidence="2"/>
<evidence type="ECO:0000256" key="7">
    <source>
        <dbReference type="PROSITE-ProRule" id="PRU00409"/>
    </source>
</evidence>
<evidence type="ECO:0000313" key="12">
    <source>
        <dbReference type="EMBL" id="SHJ81979.1"/>
    </source>
</evidence>
<dbReference type="CDD" id="cd06850">
    <property type="entry name" value="biotinyl_domain"/>
    <property type="match status" value="1"/>
</dbReference>
<dbReference type="STRING" id="758803.SAMN05421803_11012"/>
<keyword evidence="3" id="KW-0436">Ligase</keyword>
<dbReference type="SUPFAM" id="SSF51230">
    <property type="entry name" value="Single hybrid motif"/>
    <property type="match status" value="1"/>
</dbReference>
<dbReference type="PANTHER" id="PTHR18866:SF33">
    <property type="entry name" value="METHYLCROTONOYL-COA CARBOXYLASE SUBUNIT ALPHA, MITOCHONDRIAL-RELATED"/>
    <property type="match status" value="1"/>
</dbReference>
<dbReference type="AlphaFoldDB" id="A0A1M6MES8"/>
<feature type="region of interest" description="Disordered" evidence="8">
    <location>
        <begin position="663"/>
        <end position="685"/>
    </location>
</feature>
<dbReference type="InterPro" id="IPR000089">
    <property type="entry name" value="Biotin_lipoyl"/>
</dbReference>
<dbReference type="PROSITE" id="PS00188">
    <property type="entry name" value="BIOTIN"/>
    <property type="match status" value="1"/>
</dbReference>
<dbReference type="PROSITE" id="PS50979">
    <property type="entry name" value="BC"/>
    <property type="match status" value="1"/>
</dbReference>
<dbReference type="InterPro" id="IPR011761">
    <property type="entry name" value="ATP-grasp"/>
</dbReference>
<dbReference type="InterPro" id="IPR011053">
    <property type="entry name" value="Single_hybrid_motif"/>
</dbReference>
<dbReference type="FunFam" id="2.40.50.100:FF:000003">
    <property type="entry name" value="Acetyl-CoA carboxylase biotin carboxyl carrier protein"/>
    <property type="match status" value="1"/>
</dbReference>
<dbReference type="InterPro" id="IPR005481">
    <property type="entry name" value="BC-like_N"/>
</dbReference>
<dbReference type="SUPFAM" id="SSF52440">
    <property type="entry name" value="PreATP-grasp domain"/>
    <property type="match status" value="1"/>
</dbReference>
<keyword evidence="5 7" id="KW-0067">ATP-binding</keyword>
<dbReference type="Gene3D" id="2.40.50.100">
    <property type="match status" value="1"/>
</dbReference>
<dbReference type="InterPro" id="IPR011764">
    <property type="entry name" value="Biotin_carboxylation_dom"/>
</dbReference>
<evidence type="ECO:0000259" key="10">
    <source>
        <dbReference type="PROSITE" id="PS50975"/>
    </source>
</evidence>
<dbReference type="Pfam" id="PF00289">
    <property type="entry name" value="Biotin_carb_N"/>
    <property type="match status" value="1"/>
</dbReference>
<evidence type="ECO:0000256" key="6">
    <source>
        <dbReference type="ARBA" id="ARBA00023267"/>
    </source>
</evidence>
<reference evidence="12 13" key="1">
    <citation type="submission" date="2016-11" db="EMBL/GenBank/DDBJ databases">
        <authorList>
            <person name="Jaros S."/>
            <person name="Januszkiewicz K."/>
            <person name="Wedrychowicz H."/>
        </authorList>
    </citation>
    <scope>NUCLEOTIDE SEQUENCE [LARGE SCALE GENOMIC DNA]</scope>
    <source>
        <strain evidence="12 13">CGMCC 4.5723</strain>
    </source>
</reference>
<dbReference type="RefSeq" id="WP_073380309.1">
    <property type="nucleotide sequence ID" value="NZ_FQZK01000010.1"/>
</dbReference>
<dbReference type="InterPro" id="IPR016185">
    <property type="entry name" value="PreATP-grasp_dom_sf"/>
</dbReference>
<dbReference type="InterPro" id="IPR011054">
    <property type="entry name" value="Rudment_hybrid_motif"/>
</dbReference>